<evidence type="ECO:0000256" key="5">
    <source>
        <dbReference type="ARBA" id="ARBA00023002"/>
    </source>
</evidence>
<comment type="pathway">
    <text evidence="8">Cofactor biosynthesis; pyrroloquinoline quinone biosynthesis.</text>
</comment>
<dbReference type="GO" id="GO:0051539">
    <property type="term" value="F:4 iron, 4 sulfur cluster binding"/>
    <property type="evidence" value="ECO:0007669"/>
    <property type="project" value="UniProtKB-KW"/>
</dbReference>
<dbReference type="PANTHER" id="PTHR11228">
    <property type="entry name" value="RADICAL SAM DOMAIN PROTEIN"/>
    <property type="match status" value="1"/>
</dbReference>
<evidence type="ECO:0000256" key="6">
    <source>
        <dbReference type="ARBA" id="ARBA00023004"/>
    </source>
</evidence>
<comment type="similarity">
    <text evidence="8">Belongs to the radical SAM superfamily. PqqE family.</text>
</comment>
<keyword evidence="5 8" id="KW-0560">Oxidoreductase</keyword>
<dbReference type="RefSeq" id="WP_170204668.1">
    <property type="nucleotide sequence ID" value="NZ_CP051685.1"/>
</dbReference>
<dbReference type="SUPFAM" id="SSF102114">
    <property type="entry name" value="Radical SAM enzymes"/>
    <property type="match status" value="1"/>
</dbReference>
<evidence type="ECO:0000256" key="2">
    <source>
        <dbReference type="ARBA" id="ARBA00022691"/>
    </source>
</evidence>
<dbReference type="AlphaFoldDB" id="A0A7Z2W1B0"/>
<evidence type="ECO:0000313" key="10">
    <source>
        <dbReference type="EMBL" id="QJE02585.1"/>
    </source>
</evidence>
<dbReference type="PANTHER" id="PTHR11228:SF7">
    <property type="entry name" value="PQQA PEPTIDE CYCLASE"/>
    <property type="match status" value="1"/>
</dbReference>
<comment type="subunit">
    <text evidence="8">Interacts with PqqD. The interaction is necessary for activity of PqqE.</text>
</comment>
<dbReference type="PROSITE" id="PS51918">
    <property type="entry name" value="RADICAL_SAM"/>
    <property type="match status" value="1"/>
</dbReference>
<dbReference type="InterPro" id="IPR017200">
    <property type="entry name" value="PqqE-like"/>
</dbReference>
<evidence type="ECO:0000313" key="11">
    <source>
        <dbReference type="Proteomes" id="UP000502415"/>
    </source>
</evidence>
<name>A0A7Z2W1B0_9BURK</name>
<dbReference type="SMART" id="SM00729">
    <property type="entry name" value="Elp3"/>
    <property type="match status" value="1"/>
</dbReference>
<feature type="binding site" evidence="8">
    <location>
        <position position="35"/>
    </location>
    <ligand>
        <name>[4Fe-4S] cluster</name>
        <dbReference type="ChEBI" id="CHEBI:49883"/>
        <note>4Fe-4S-S-AdoMet</note>
    </ligand>
</feature>
<dbReference type="NCBIfam" id="TIGR02109">
    <property type="entry name" value="PQQ_syn_pqqE"/>
    <property type="match status" value="1"/>
</dbReference>
<dbReference type="InterPro" id="IPR023885">
    <property type="entry name" value="4Fe4S-binding_SPASM_dom"/>
</dbReference>
<feature type="binding site" evidence="8">
    <location>
        <position position="38"/>
    </location>
    <ligand>
        <name>[4Fe-4S] cluster</name>
        <dbReference type="ChEBI" id="CHEBI:49883"/>
        <note>4Fe-4S-S-AdoMet</note>
    </ligand>
</feature>
<dbReference type="Gene3D" id="3.20.20.70">
    <property type="entry name" value="Aldolase class I"/>
    <property type="match status" value="1"/>
</dbReference>
<proteinExistence type="inferred from homology"/>
<dbReference type="NCBIfam" id="TIGR04085">
    <property type="entry name" value="rSAM_more_4Fe4S"/>
    <property type="match status" value="1"/>
</dbReference>
<evidence type="ECO:0000256" key="4">
    <source>
        <dbReference type="ARBA" id="ARBA00022905"/>
    </source>
</evidence>
<dbReference type="InterPro" id="IPR007197">
    <property type="entry name" value="rSAM"/>
</dbReference>
<dbReference type="SFLD" id="SFLDG01067">
    <property type="entry name" value="SPASM/twitch_domain_containing"/>
    <property type="match status" value="1"/>
</dbReference>
<sequence>MDRVMQGAAAPSSAPPPPPPYWLLAELTYRCPLHCAFCYNPLHYDAVRNELSTAEWVDVLRQARALGAVQLGFSGGEPLVRDDLEELVAEARRLGFYSNLITSGVGLTETRIAALKEAGLDHIQLSFQDSTRELNDFLSSTRTFELKRKVARLIKQYDYPMVMNCVLHRYNLPHVGKIIDMALELGAEYLELANTQYYGWAMKNRDQLMPTLQQVRDAERVVAQYRERIGARCKLLFVVPDYFEDRPKACMNGWGQVFLGVAPDGVALPCHNARDLPGLDLPNVRDASLAAIWRDSRAFNAYRGDDWMQEPCRSCDEKARDLGGCRCQAFMLAGDAAAADPVCAKSPHRHEVDRVIAFAARAGSAGSAGFTPPAAVEQPILFRTDANARSLRLKP</sequence>
<evidence type="ECO:0000256" key="1">
    <source>
        <dbReference type="ARBA" id="ARBA00022485"/>
    </source>
</evidence>
<dbReference type="SFLD" id="SFLDS00029">
    <property type="entry name" value="Radical_SAM"/>
    <property type="match status" value="1"/>
</dbReference>
<dbReference type="Proteomes" id="UP000502415">
    <property type="component" value="Chromosome"/>
</dbReference>
<dbReference type="InterPro" id="IPR058240">
    <property type="entry name" value="rSAM_sf"/>
</dbReference>
<dbReference type="CDD" id="cd21119">
    <property type="entry name" value="SPASM_PqqE"/>
    <property type="match status" value="1"/>
</dbReference>
<keyword evidence="11" id="KW-1185">Reference proteome</keyword>
<organism evidence="10 11">
    <name type="scientific">Massilia forsythiae</name>
    <dbReference type="NCBI Taxonomy" id="2728020"/>
    <lineage>
        <taxon>Bacteria</taxon>
        <taxon>Pseudomonadati</taxon>
        <taxon>Pseudomonadota</taxon>
        <taxon>Betaproteobacteria</taxon>
        <taxon>Burkholderiales</taxon>
        <taxon>Oxalobacteraceae</taxon>
        <taxon>Telluria group</taxon>
        <taxon>Massilia</taxon>
    </lineage>
</organism>
<comment type="catalytic activity">
    <reaction evidence="8">
        <text>[PQQ precursor protein] + S-adenosyl-L-methionine = E-Y cross-linked-[PQQ precursor protein] + 5'-deoxyadenosine + L-methionine + H(+)</text>
        <dbReference type="Rhea" id="RHEA:56836"/>
        <dbReference type="Rhea" id="RHEA-COMP:14800"/>
        <dbReference type="Rhea" id="RHEA-COMP:14801"/>
        <dbReference type="ChEBI" id="CHEBI:15378"/>
        <dbReference type="ChEBI" id="CHEBI:17319"/>
        <dbReference type="ChEBI" id="CHEBI:57844"/>
        <dbReference type="ChEBI" id="CHEBI:59789"/>
        <dbReference type="ChEBI" id="CHEBI:141026"/>
        <dbReference type="ChEBI" id="CHEBI:141027"/>
        <dbReference type="EC" id="1.21.98.4"/>
    </reaction>
</comment>
<keyword evidence="4 8" id="KW-0884">PQQ biosynthesis</keyword>
<dbReference type="CDD" id="cd01335">
    <property type="entry name" value="Radical_SAM"/>
    <property type="match status" value="1"/>
</dbReference>
<keyword evidence="6 8" id="KW-0408">Iron</keyword>
<dbReference type="InterPro" id="IPR013785">
    <property type="entry name" value="Aldolase_TIM"/>
</dbReference>
<dbReference type="GO" id="GO:1904047">
    <property type="term" value="F:S-adenosyl-L-methionine binding"/>
    <property type="evidence" value="ECO:0007669"/>
    <property type="project" value="UniProtKB-UniRule"/>
</dbReference>
<keyword evidence="7 8" id="KW-0411">Iron-sulfur</keyword>
<dbReference type="KEGG" id="mfy:HH212_23320"/>
<dbReference type="GO" id="GO:0018189">
    <property type="term" value="P:pyrroloquinoline quinone biosynthetic process"/>
    <property type="evidence" value="ECO:0007669"/>
    <property type="project" value="UniProtKB-UniRule"/>
</dbReference>
<keyword evidence="2 8" id="KW-0949">S-adenosyl-L-methionine</keyword>
<evidence type="ECO:0000256" key="7">
    <source>
        <dbReference type="ARBA" id="ARBA00023014"/>
    </source>
</evidence>
<feature type="domain" description="Radical SAM core" evidence="9">
    <location>
        <begin position="17"/>
        <end position="232"/>
    </location>
</feature>
<dbReference type="Pfam" id="PF13186">
    <property type="entry name" value="SPASM"/>
    <property type="match status" value="1"/>
</dbReference>
<gene>
    <name evidence="8 10" type="primary">pqqE</name>
    <name evidence="10" type="ORF">HH212_23320</name>
</gene>
<protein>
    <recommendedName>
        <fullName evidence="8">PqqA peptide cyclase</fullName>
        <ecNumber evidence="8">1.21.98.4</ecNumber>
    </recommendedName>
    <alternativeName>
        <fullName evidence="8">Coenzyme PQQ synthesis protein E</fullName>
    </alternativeName>
</protein>
<evidence type="ECO:0000259" key="9">
    <source>
        <dbReference type="PROSITE" id="PS51918"/>
    </source>
</evidence>
<accession>A0A7Z2W1B0</accession>
<keyword evidence="3 8" id="KW-0479">Metal-binding</keyword>
<dbReference type="GO" id="GO:0005506">
    <property type="term" value="F:iron ion binding"/>
    <property type="evidence" value="ECO:0007669"/>
    <property type="project" value="UniProtKB-UniRule"/>
</dbReference>
<feature type="binding site" evidence="8">
    <location>
        <position position="31"/>
    </location>
    <ligand>
        <name>[4Fe-4S] cluster</name>
        <dbReference type="ChEBI" id="CHEBI:49883"/>
        <note>4Fe-4S-S-AdoMet</note>
    </ligand>
</feature>
<dbReference type="EC" id="1.21.98.4" evidence="8"/>
<comment type="cofactor">
    <cofactor evidence="8">
        <name>[4Fe-4S] cluster</name>
        <dbReference type="ChEBI" id="CHEBI:49883"/>
    </cofactor>
    <text evidence="8">Binds 1 [4Fe-4S] cluster. The cluster is coordinated with 3 cysteines and an exchangeable S-adenosyl-L-methionine.</text>
</comment>
<dbReference type="GO" id="GO:0016491">
    <property type="term" value="F:oxidoreductase activity"/>
    <property type="evidence" value="ECO:0007669"/>
    <property type="project" value="UniProtKB-KW"/>
</dbReference>
<dbReference type="Pfam" id="PF04055">
    <property type="entry name" value="Radical_SAM"/>
    <property type="match status" value="1"/>
</dbReference>
<evidence type="ECO:0000256" key="3">
    <source>
        <dbReference type="ARBA" id="ARBA00022723"/>
    </source>
</evidence>
<reference evidence="10 11" key="1">
    <citation type="submission" date="2020-04" db="EMBL/GenBank/DDBJ databases">
        <title>Genome sequencing of novel species.</title>
        <authorList>
            <person name="Heo J."/>
            <person name="Kim S.-J."/>
            <person name="Kim J.-S."/>
            <person name="Hong S.-B."/>
            <person name="Kwon S.-W."/>
        </authorList>
    </citation>
    <scope>NUCLEOTIDE SEQUENCE [LARGE SCALE GENOMIC DNA]</scope>
    <source>
        <strain evidence="10 11">GN2-R2</strain>
    </source>
</reference>
<dbReference type="InterPro" id="IPR006638">
    <property type="entry name" value="Elp3/MiaA/NifB-like_rSAM"/>
</dbReference>
<dbReference type="InterPro" id="IPR011843">
    <property type="entry name" value="PQQ_synth_PqqE_bac"/>
</dbReference>
<evidence type="ECO:0000256" key="8">
    <source>
        <dbReference type="HAMAP-Rule" id="MF_00660"/>
    </source>
</evidence>
<dbReference type="UniPathway" id="UPA00539"/>
<dbReference type="HAMAP" id="MF_00660">
    <property type="entry name" value="PqqE"/>
    <property type="match status" value="1"/>
</dbReference>
<dbReference type="SFLD" id="SFLDF00280">
    <property type="entry name" value="coenzyme_PQQ_synthesis_protein"/>
    <property type="match status" value="1"/>
</dbReference>
<keyword evidence="1 8" id="KW-0004">4Fe-4S</keyword>
<dbReference type="PIRSF" id="PIRSF037420">
    <property type="entry name" value="PQQ_syn_pqqE"/>
    <property type="match status" value="1"/>
</dbReference>
<dbReference type="InterPro" id="IPR050377">
    <property type="entry name" value="Radical_SAM_PqqE_MftC-like"/>
</dbReference>
<dbReference type="GO" id="GO:0009975">
    <property type="term" value="F:cyclase activity"/>
    <property type="evidence" value="ECO:0007669"/>
    <property type="project" value="UniProtKB-UniRule"/>
</dbReference>
<dbReference type="EMBL" id="CP051685">
    <property type="protein sequence ID" value="QJE02585.1"/>
    <property type="molecule type" value="Genomic_DNA"/>
</dbReference>
<comment type="function">
    <text evidence="8">Catalyzes the cross-linking of a glutamate residue and a tyrosine residue in the PqqA protein as part of the biosynthesis of pyrroloquinoline quinone (PQQ).</text>
</comment>
<dbReference type="SFLD" id="SFLDG01386">
    <property type="entry name" value="main_SPASM_domain-containing"/>
    <property type="match status" value="1"/>
</dbReference>